<gene>
    <name evidence="10" type="ORF">A7E75_00560</name>
</gene>
<dbReference type="Gene3D" id="3.90.950.10">
    <property type="match status" value="1"/>
</dbReference>
<dbReference type="RefSeq" id="WP_072285489.1">
    <property type="nucleotide sequence ID" value="NZ_CP015455.1"/>
</dbReference>
<name>A0A1L3GCK7_SYNAC</name>
<dbReference type="CDD" id="cd00555">
    <property type="entry name" value="Maf"/>
    <property type="match status" value="1"/>
</dbReference>
<dbReference type="HAMAP" id="MF_00528">
    <property type="entry name" value="Maf"/>
    <property type="match status" value="1"/>
</dbReference>
<comment type="similarity">
    <text evidence="7 9">Belongs to the Maf family. YceF subfamily.</text>
</comment>
<keyword evidence="4 9" id="KW-0546">Nucleotide metabolism</keyword>
<dbReference type="STRING" id="29542.A6070_09170"/>
<dbReference type="PIRSF" id="PIRSF006305">
    <property type="entry name" value="Maf"/>
    <property type="match status" value="1"/>
</dbReference>
<evidence type="ECO:0000256" key="3">
    <source>
        <dbReference type="ARBA" id="ARBA00022801"/>
    </source>
</evidence>
<keyword evidence="11" id="KW-1185">Reference proteome</keyword>
<comment type="subcellular location">
    <subcellularLocation>
        <location evidence="1 9">Cytoplasm</location>
    </subcellularLocation>
</comment>
<evidence type="ECO:0000256" key="9">
    <source>
        <dbReference type="HAMAP-Rule" id="MF_00528"/>
    </source>
</evidence>
<dbReference type="PANTHER" id="PTHR43213:SF10">
    <property type="entry name" value="7-METHYL-GTP PYROPHOSPHATASE"/>
    <property type="match status" value="1"/>
</dbReference>
<dbReference type="GO" id="GO:0005737">
    <property type="term" value="C:cytoplasm"/>
    <property type="evidence" value="ECO:0007669"/>
    <property type="project" value="UniProtKB-SubCell"/>
</dbReference>
<comment type="cofactor">
    <cofactor evidence="9">
        <name>a divalent metal cation</name>
        <dbReference type="ChEBI" id="CHEBI:60240"/>
    </cofactor>
</comment>
<dbReference type="Proteomes" id="UP000182264">
    <property type="component" value="Chromosome"/>
</dbReference>
<dbReference type="EMBL" id="CP015518">
    <property type="protein sequence ID" value="APG23680.1"/>
    <property type="molecule type" value="Genomic_DNA"/>
</dbReference>
<evidence type="ECO:0000256" key="7">
    <source>
        <dbReference type="ARBA" id="ARBA00060749"/>
    </source>
</evidence>
<dbReference type="EC" id="3.6.1.-" evidence="9"/>
<dbReference type="KEGG" id="pace:A6070_09170"/>
<dbReference type="GO" id="GO:0009117">
    <property type="term" value="P:nucleotide metabolic process"/>
    <property type="evidence" value="ECO:0007669"/>
    <property type="project" value="UniProtKB-KW"/>
</dbReference>
<feature type="site" description="Important for substrate specificity" evidence="9">
    <location>
        <position position="155"/>
    </location>
</feature>
<feature type="site" description="Important for substrate specificity" evidence="9">
    <location>
        <position position="12"/>
    </location>
</feature>
<comment type="caution">
    <text evidence="9">Lacks conserved residue(s) required for the propagation of feature annotation.</text>
</comment>
<evidence type="ECO:0000313" key="10">
    <source>
        <dbReference type="EMBL" id="APG23680.1"/>
    </source>
</evidence>
<keyword evidence="2 9" id="KW-0963">Cytoplasm</keyword>
<sequence>MKILVLASTSPYRMQLMRQLGLPFHVAAPQYQERISQDIAPELLVKHQAAGKARSLAEKYPDALIVGSDQVFVDATGRIVGKPAGFEAAVRQLRGMVGKTHTFYTGLSVYDSNRDEAVTDFTTFRVTLRPLSEDQIRTYLLRENPLDCAGAFKIEGLGIALMQRLDGEDYTALIGLPLIKLVDFLAHFGVRVLGDETHS</sequence>
<accession>A0A1L3GCK7</accession>
<evidence type="ECO:0000256" key="1">
    <source>
        <dbReference type="ARBA" id="ARBA00004496"/>
    </source>
</evidence>
<dbReference type="OrthoDB" id="9807767at2"/>
<feature type="active site" description="Proton acceptor" evidence="9">
    <location>
        <position position="69"/>
    </location>
</feature>
<comment type="function">
    <text evidence="6 9">Nucleoside triphosphate pyrophosphatase that hydrolyzes 7-methyl-GTP (m(7)GTP). May have a dual role in cell division arrest and in preventing the incorporation of modified nucleotides into cellular nucleic acids.</text>
</comment>
<dbReference type="SUPFAM" id="SSF52972">
    <property type="entry name" value="ITPase-like"/>
    <property type="match status" value="1"/>
</dbReference>
<proteinExistence type="inferred from homology"/>
<dbReference type="GO" id="GO:0047429">
    <property type="term" value="F:nucleoside triphosphate diphosphatase activity"/>
    <property type="evidence" value="ECO:0007669"/>
    <property type="project" value="InterPro"/>
</dbReference>
<evidence type="ECO:0000256" key="5">
    <source>
        <dbReference type="ARBA" id="ARBA00050213"/>
    </source>
</evidence>
<dbReference type="PANTHER" id="PTHR43213">
    <property type="entry name" value="BIFUNCTIONAL DTTP/UTP PYROPHOSPHATASE/METHYLTRANSFERASE PROTEIN-RELATED"/>
    <property type="match status" value="1"/>
</dbReference>
<evidence type="ECO:0000256" key="6">
    <source>
        <dbReference type="ARBA" id="ARBA00053369"/>
    </source>
</evidence>
<dbReference type="InterPro" id="IPR029001">
    <property type="entry name" value="ITPase-like_fam"/>
</dbReference>
<comment type="catalytic activity">
    <reaction evidence="5 9">
        <text>N(7)-methyl-GTP + H2O = N(7)-methyl-GMP + diphosphate + H(+)</text>
        <dbReference type="Rhea" id="RHEA:58744"/>
        <dbReference type="ChEBI" id="CHEBI:15377"/>
        <dbReference type="ChEBI" id="CHEBI:15378"/>
        <dbReference type="ChEBI" id="CHEBI:33019"/>
        <dbReference type="ChEBI" id="CHEBI:58285"/>
        <dbReference type="ChEBI" id="CHEBI:87133"/>
    </reaction>
</comment>
<dbReference type="NCBIfam" id="TIGR00172">
    <property type="entry name" value="maf"/>
    <property type="match status" value="1"/>
</dbReference>
<keyword evidence="3 9" id="KW-0378">Hydrolase</keyword>
<protein>
    <recommendedName>
        <fullName evidence="8 9">7-methyl-GTP pyrophosphatase</fullName>
        <shortName evidence="9">m(7)GTP pyrophosphatase</shortName>
        <ecNumber evidence="9">3.6.1.-</ecNumber>
    </recommendedName>
</protein>
<dbReference type="Pfam" id="PF02545">
    <property type="entry name" value="Maf"/>
    <property type="match status" value="1"/>
</dbReference>
<evidence type="ECO:0000256" key="8">
    <source>
        <dbReference type="ARBA" id="ARBA00068163"/>
    </source>
</evidence>
<evidence type="ECO:0000256" key="4">
    <source>
        <dbReference type="ARBA" id="ARBA00023080"/>
    </source>
</evidence>
<dbReference type="FunFam" id="3.90.950.10:FF:000005">
    <property type="entry name" value="7-methyl-GTP pyrophosphatase"/>
    <property type="match status" value="1"/>
</dbReference>
<dbReference type="InterPro" id="IPR003697">
    <property type="entry name" value="Maf-like"/>
</dbReference>
<evidence type="ECO:0000313" key="11">
    <source>
        <dbReference type="Proteomes" id="UP000182264"/>
    </source>
</evidence>
<feature type="site" description="Important for substrate specificity" evidence="9">
    <location>
        <position position="70"/>
    </location>
</feature>
<dbReference type="AlphaFoldDB" id="A0A1L3GCK7"/>
<reference evidence="10 11" key="1">
    <citation type="journal article" date="2017" name="Genome Announc.">
        <title>Complete Genome Sequences of Two Acetylene-Fermenting Pelobacter acetylenicus Strains.</title>
        <authorList>
            <person name="Sutton J.M."/>
            <person name="Baesman S.M."/>
            <person name="Fierst J.L."/>
            <person name="Poret-Peterson A.T."/>
            <person name="Oremland R.S."/>
            <person name="Dunlap D.S."/>
            <person name="Akob D.M."/>
        </authorList>
    </citation>
    <scope>NUCLEOTIDE SEQUENCE [LARGE SCALE GENOMIC DNA]</scope>
    <source>
        <strain evidence="10 11">DSM 3247</strain>
    </source>
</reference>
<organism evidence="10 11">
    <name type="scientific">Syntrophotalea acetylenica</name>
    <name type="common">Pelobacter acetylenicus</name>
    <dbReference type="NCBI Taxonomy" id="29542"/>
    <lineage>
        <taxon>Bacteria</taxon>
        <taxon>Pseudomonadati</taxon>
        <taxon>Thermodesulfobacteriota</taxon>
        <taxon>Desulfuromonadia</taxon>
        <taxon>Desulfuromonadales</taxon>
        <taxon>Syntrophotaleaceae</taxon>
        <taxon>Syntrophotalea</taxon>
    </lineage>
</organism>
<evidence type="ECO:0000256" key="2">
    <source>
        <dbReference type="ARBA" id="ARBA00022490"/>
    </source>
</evidence>